<dbReference type="EMBL" id="CVRI01000008">
    <property type="protein sequence ID" value="CRK88562.1"/>
    <property type="molecule type" value="Genomic_DNA"/>
</dbReference>
<dbReference type="Proteomes" id="UP000183832">
    <property type="component" value="Unassembled WGS sequence"/>
</dbReference>
<protein>
    <submittedName>
        <fullName evidence="1">CLUMA_CG002290, isoform A</fullName>
    </submittedName>
</protein>
<keyword evidence="2" id="KW-1185">Reference proteome</keyword>
<evidence type="ECO:0000313" key="1">
    <source>
        <dbReference type="EMBL" id="CRK88562.1"/>
    </source>
</evidence>
<name>A0A1J1HLZ0_9DIPT</name>
<sequence>MRLKEIAIKSFSHFILLLHLLLENDRKWEKKVGDANGFMNFIDGDGSVTQLKLKFVANEYFHEVHEKCSDVERISKRNSLLIAAYLGKQANS</sequence>
<accession>A0A1J1HLZ0</accession>
<gene>
    <name evidence="1" type="ORF">CLUMA_CG002290</name>
</gene>
<reference evidence="1 2" key="1">
    <citation type="submission" date="2015-04" db="EMBL/GenBank/DDBJ databases">
        <authorList>
            <person name="Syromyatnikov M.Y."/>
            <person name="Popov V.N."/>
        </authorList>
    </citation>
    <scope>NUCLEOTIDE SEQUENCE [LARGE SCALE GENOMIC DNA]</scope>
</reference>
<organism evidence="1 2">
    <name type="scientific">Clunio marinus</name>
    <dbReference type="NCBI Taxonomy" id="568069"/>
    <lineage>
        <taxon>Eukaryota</taxon>
        <taxon>Metazoa</taxon>
        <taxon>Ecdysozoa</taxon>
        <taxon>Arthropoda</taxon>
        <taxon>Hexapoda</taxon>
        <taxon>Insecta</taxon>
        <taxon>Pterygota</taxon>
        <taxon>Neoptera</taxon>
        <taxon>Endopterygota</taxon>
        <taxon>Diptera</taxon>
        <taxon>Nematocera</taxon>
        <taxon>Chironomoidea</taxon>
        <taxon>Chironomidae</taxon>
        <taxon>Clunio</taxon>
    </lineage>
</organism>
<proteinExistence type="predicted"/>
<evidence type="ECO:0000313" key="2">
    <source>
        <dbReference type="Proteomes" id="UP000183832"/>
    </source>
</evidence>
<dbReference type="AlphaFoldDB" id="A0A1J1HLZ0"/>